<evidence type="ECO:0000313" key="2">
    <source>
        <dbReference type="EMBL" id="GAH25495.1"/>
    </source>
</evidence>
<sequence>MDTESQEFWMKQSQHNGNWVNIVDGIPVKMEIDDWTIHRPDSSYGKNAAIKTVSGKYFPVSAKYLTKLFNEFDMIDKHVEFSFTRYNSNPNPRDTHGKIENVVFL</sequence>
<accession>X1DZ17</accession>
<protein>
    <submittedName>
        <fullName evidence="3">Uncharacterized protein</fullName>
    </submittedName>
</protein>
<reference evidence="3" key="1">
    <citation type="journal article" date="2014" name="Front. Microbiol.">
        <title>High frequency of phylogenetically diverse reductive dehalogenase-homologous genes in deep subseafloor sedimentary metagenomes.</title>
        <authorList>
            <person name="Kawai M."/>
            <person name="Futagami T."/>
            <person name="Toyoda A."/>
            <person name="Takaki Y."/>
            <person name="Nishi S."/>
            <person name="Hori S."/>
            <person name="Arai W."/>
            <person name="Tsubouchi T."/>
            <person name="Morono Y."/>
            <person name="Uchiyama I."/>
            <person name="Ito T."/>
            <person name="Fujiyama A."/>
            <person name="Inagaki F."/>
            <person name="Takami H."/>
        </authorList>
    </citation>
    <scope>NUCLEOTIDE SEQUENCE</scope>
    <source>
        <strain evidence="3">Expedition CK06-06</strain>
    </source>
</reference>
<evidence type="ECO:0000313" key="1">
    <source>
        <dbReference type="EMBL" id="GAH25485.1"/>
    </source>
</evidence>
<proteinExistence type="predicted"/>
<organism evidence="3">
    <name type="scientific">marine sediment metagenome</name>
    <dbReference type="NCBI Taxonomy" id="412755"/>
    <lineage>
        <taxon>unclassified sequences</taxon>
        <taxon>metagenomes</taxon>
        <taxon>ecological metagenomes</taxon>
    </lineage>
</organism>
<dbReference type="AlphaFoldDB" id="X1DZ17"/>
<comment type="caution">
    <text evidence="3">The sequence shown here is derived from an EMBL/GenBank/DDBJ whole genome shotgun (WGS) entry which is preliminary data.</text>
</comment>
<name>X1DZ17_9ZZZZ</name>
<evidence type="ECO:0000313" key="3">
    <source>
        <dbReference type="EMBL" id="GAH25507.1"/>
    </source>
</evidence>
<dbReference type="EMBL" id="BARU01000016">
    <property type="protein sequence ID" value="GAH25495.1"/>
    <property type="molecule type" value="Genomic_DNA"/>
</dbReference>
<dbReference type="EMBL" id="BARU01000016">
    <property type="protein sequence ID" value="GAH25485.1"/>
    <property type="molecule type" value="Genomic_DNA"/>
</dbReference>
<gene>
    <name evidence="1" type="ORF">S03H2_00170</name>
    <name evidence="2" type="ORF">S03H2_00173</name>
    <name evidence="3" type="ORF">S03H2_00176</name>
</gene>
<dbReference type="EMBL" id="BARU01000016">
    <property type="protein sequence ID" value="GAH25507.1"/>
    <property type="molecule type" value="Genomic_DNA"/>
</dbReference>